<feature type="compositionally biased region" description="Low complexity" evidence="1">
    <location>
        <begin position="43"/>
        <end position="56"/>
    </location>
</feature>
<feature type="compositionally biased region" description="Low complexity" evidence="1">
    <location>
        <begin position="1"/>
        <end position="13"/>
    </location>
</feature>
<dbReference type="RefSeq" id="XP_005770671.1">
    <property type="nucleotide sequence ID" value="XM_005770614.1"/>
</dbReference>
<dbReference type="HOGENOM" id="CLU_2031062_0_0_1"/>
<protein>
    <submittedName>
        <fullName evidence="2">Uncharacterized protein</fullName>
    </submittedName>
</protein>
<name>A0A0D3J407_EMIH1</name>
<reference evidence="2" key="2">
    <citation type="submission" date="2024-10" db="UniProtKB">
        <authorList>
            <consortium name="EnsemblProtists"/>
        </authorList>
    </citation>
    <scope>IDENTIFICATION</scope>
</reference>
<dbReference type="GeneID" id="19046243"/>
<organism evidence="2 3">
    <name type="scientific">Emiliania huxleyi (strain CCMP1516)</name>
    <dbReference type="NCBI Taxonomy" id="280463"/>
    <lineage>
        <taxon>Eukaryota</taxon>
        <taxon>Haptista</taxon>
        <taxon>Haptophyta</taxon>
        <taxon>Prymnesiophyceae</taxon>
        <taxon>Isochrysidales</taxon>
        <taxon>Noelaerhabdaceae</taxon>
        <taxon>Emiliania</taxon>
    </lineage>
</organism>
<dbReference type="PaxDb" id="2903-EOD18242"/>
<evidence type="ECO:0000313" key="2">
    <source>
        <dbReference type="EnsemblProtists" id="EOD18242"/>
    </source>
</evidence>
<sequence length="124" mass="12535">MAGEAGPRGAQPSPSAPPSPPEPDGDGPYKTGVEGTADAEVLAVGGRAASVASGGADAEERTGHGHVNLADVDGITPTTAEGVELEAQLDAETLCRGGRAPRPSHNYRDAARRKDREVGEDAPE</sequence>
<keyword evidence="3" id="KW-1185">Reference proteome</keyword>
<proteinExistence type="predicted"/>
<evidence type="ECO:0000313" key="3">
    <source>
        <dbReference type="Proteomes" id="UP000013827"/>
    </source>
</evidence>
<feature type="region of interest" description="Disordered" evidence="1">
    <location>
        <begin position="1"/>
        <end position="71"/>
    </location>
</feature>
<dbReference type="Proteomes" id="UP000013827">
    <property type="component" value="Unassembled WGS sequence"/>
</dbReference>
<reference evidence="3" key="1">
    <citation type="journal article" date="2013" name="Nature">
        <title>Pan genome of the phytoplankton Emiliania underpins its global distribution.</title>
        <authorList>
            <person name="Read B.A."/>
            <person name="Kegel J."/>
            <person name="Klute M.J."/>
            <person name="Kuo A."/>
            <person name="Lefebvre S.C."/>
            <person name="Maumus F."/>
            <person name="Mayer C."/>
            <person name="Miller J."/>
            <person name="Monier A."/>
            <person name="Salamov A."/>
            <person name="Young J."/>
            <person name="Aguilar M."/>
            <person name="Claverie J.M."/>
            <person name="Frickenhaus S."/>
            <person name="Gonzalez K."/>
            <person name="Herman E.K."/>
            <person name="Lin Y.C."/>
            <person name="Napier J."/>
            <person name="Ogata H."/>
            <person name="Sarno A.F."/>
            <person name="Shmutz J."/>
            <person name="Schroeder D."/>
            <person name="de Vargas C."/>
            <person name="Verret F."/>
            <person name="von Dassow P."/>
            <person name="Valentin K."/>
            <person name="Van de Peer Y."/>
            <person name="Wheeler G."/>
            <person name="Dacks J.B."/>
            <person name="Delwiche C.F."/>
            <person name="Dyhrman S.T."/>
            <person name="Glockner G."/>
            <person name="John U."/>
            <person name="Richards T."/>
            <person name="Worden A.Z."/>
            <person name="Zhang X."/>
            <person name="Grigoriev I.V."/>
            <person name="Allen A.E."/>
            <person name="Bidle K."/>
            <person name="Borodovsky M."/>
            <person name="Bowler C."/>
            <person name="Brownlee C."/>
            <person name="Cock J.M."/>
            <person name="Elias M."/>
            <person name="Gladyshev V.N."/>
            <person name="Groth M."/>
            <person name="Guda C."/>
            <person name="Hadaegh A."/>
            <person name="Iglesias-Rodriguez M.D."/>
            <person name="Jenkins J."/>
            <person name="Jones B.M."/>
            <person name="Lawson T."/>
            <person name="Leese F."/>
            <person name="Lindquist E."/>
            <person name="Lobanov A."/>
            <person name="Lomsadze A."/>
            <person name="Malik S.B."/>
            <person name="Marsh M.E."/>
            <person name="Mackinder L."/>
            <person name="Mock T."/>
            <person name="Mueller-Roeber B."/>
            <person name="Pagarete A."/>
            <person name="Parker M."/>
            <person name="Probert I."/>
            <person name="Quesneville H."/>
            <person name="Raines C."/>
            <person name="Rensing S.A."/>
            <person name="Riano-Pachon D.M."/>
            <person name="Richier S."/>
            <person name="Rokitta S."/>
            <person name="Shiraiwa Y."/>
            <person name="Soanes D.M."/>
            <person name="van der Giezen M."/>
            <person name="Wahlund T.M."/>
            <person name="Williams B."/>
            <person name="Wilson W."/>
            <person name="Wolfe G."/>
            <person name="Wurch L.L."/>
        </authorList>
    </citation>
    <scope>NUCLEOTIDE SEQUENCE</scope>
</reference>
<feature type="region of interest" description="Disordered" evidence="1">
    <location>
        <begin position="94"/>
        <end position="124"/>
    </location>
</feature>
<dbReference type="KEGG" id="ehx:EMIHUDRAFT_196387"/>
<dbReference type="EnsemblProtists" id="EOD18242">
    <property type="protein sequence ID" value="EOD18242"/>
    <property type="gene ID" value="EMIHUDRAFT_196387"/>
</dbReference>
<dbReference type="AlphaFoldDB" id="A0A0D3J407"/>
<accession>A0A0D3J407</accession>
<feature type="compositionally biased region" description="Basic and acidic residues" evidence="1">
    <location>
        <begin position="106"/>
        <end position="124"/>
    </location>
</feature>
<evidence type="ECO:0000256" key="1">
    <source>
        <dbReference type="SAM" id="MobiDB-lite"/>
    </source>
</evidence>